<feature type="domain" description="PMI1/PMIR1-2 C-terminal" evidence="1">
    <location>
        <begin position="58"/>
        <end position="114"/>
    </location>
</feature>
<proteinExistence type="predicted"/>
<dbReference type="PANTHER" id="PTHR33414">
    <property type="entry name" value="PROTEIN PLASTID MOVEMENT IMPAIRED 1-RELATED 1"/>
    <property type="match status" value="1"/>
</dbReference>
<gene>
    <name evidence="2" type="ORF">FPE_LOCUS27767</name>
</gene>
<evidence type="ECO:0000313" key="2">
    <source>
        <dbReference type="EMBL" id="CAI9780337.1"/>
    </source>
</evidence>
<dbReference type="Proteomes" id="UP000834106">
    <property type="component" value="Chromosome 17"/>
</dbReference>
<accession>A0AAD2A8D1</accession>
<name>A0AAD2A8D1_9LAMI</name>
<dbReference type="AlphaFoldDB" id="A0AAD2A8D1"/>
<dbReference type="PANTHER" id="PTHR33414:SF1">
    <property type="entry name" value="PROTEIN PLASTID MOVEMENT IMPAIRED 1-RELATED 1"/>
    <property type="match status" value="1"/>
</dbReference>
<dbReference type="Pfam" id="PF21745">
    <property type="entry name" value="PMI1_PMIR1-2_C"/>
    <property type="match status" value="1"/>
</dbReference>
<dbReference type="InterPro" id="IPR039614">
    <property type="entry name" value="PMI1-like"/>
</dbReference>
<dbReference type="EMBL" id="OU503052">
    <property type="protein sequence ID" value="CAI9780337.1"/>
    <property type="molecule type" value="Genomic_DNA"/>
</dbReference>
<evidence type="ECO:0000259" key="1">
    <source>
        <dbReference type="Pfam" id="PF21745"/>
    </source>
</evidence>
<reference evidence="2" key="1">
    <citation type="submission" date="2023-05" db="EMBL/GenBank/DDBJ databases">
        <authorList>
            <person name="Huff M."/>
        </authorList>
    </citation>
    <scope>NUCLEOTIDE SEQUENCE</scope>
</reference>
<dbReference type="InterPro" id="IPR048972">
    <property type="entry name" value="PMI1_PMIR1-2_C"/>
</dbReference>
<organism evidence="2 3">
    <name type="scientific">Fraxinus pennsylvanica</name>
    <dbReference type="NCBI Taxonomy" id="56036"/>
    <lineage>
        <taxon>Eukaryota</taxon>
        <taxon>Viridiplantae</taxon>
        <taxon>Streptophyta</taxon>
        <taxon>Embryophyta</taxon>
        <taxon>Tracheophyta</taxon>
        <taxon>Spermatophyta</taxon>
        <taxon>Magnoliopsida</taxon>
        <taxon>eudicotyledons</taxon>
        <taxon>Gunneridae</taxon>
        <taxon>Pentapetalae</taxon>
        <taxon>asterids</taxon>
        <taxon>lamiids</taxon>
        <taxon>Lamiales</taxon>
        <taxon>Oleaceae</taxon>
        <taxon>Oleeae</taxon>
        <taxon>Fraxinus</taxon>
    </lineage>
</organism>
<protein>
    <recommendedName>
        <fullName evidence="1">PMI1/PMIR1-2 C-terminal domain-containing protein</fullName>
    </recommendedName>
</protein>
<keyword evidence="3" id="KW-1185">Reference proteome</keyword>
<evidence type="ECO:0000313" key="3">
    <source>
        <dbReference type="Proteomes" id="UP000834106"/>
    </source>
</evidence>
<sequence length="170" mass="19329">MLEDLETEALMREWGSNKNYFRHSPPRSSDGFESPIDMPFEDPQQLPPLAEIFNAVPSFVVVPAEMDYGVTSIVQGLASIGIEKLLLQAKKLCFLEDIIGKTMQHIAWKLHPACDWPERFIVTISAFPYVFIYEYEDADGLLGISQALDERTMLDSSEIDYYLITDFIVA</sequence>